<proteinExistence type="inferred from homology"/>
<evidence type="ECO:0000259" key="6">
    <source>
        <dbReference type="Pfam" id="PF04542"/>
    </source>
</evidence>
<dbReference type="InterPro" id="IPR013249">
    <property type="entry name" value="RNA_pol_sigma70_r4_t2"/>
</dbReference>
<dbReference type="PANTHER" id="PTHR43133:SF8">
    <property type="entry name" value="RNA POLYMERASE SIGMA FACTOR HI_1459-RELATED"/>
    <property type="match status" value="1"/>
</dbReference>
<dbReference type="InterPro" id="IPR007627">
    <property type="entry name" value="RNA_pol_sigma70_r2"/>
</dbReference>
<dbReference type="GO" id="GO:0003677">
    <property type="term" value="F:DNA binding"/>
    <property type="evidence" value="ECO:0007669"/>
    <property type="project" value="UniProtKB-KW"/>
</dbReference>
<keyword evidence="5" id="KW-0804">Transcription</keyword>
<keyword evidence="4" id="KW-0238">DNA-binding</keyword>
<dbReference type="GO" id="GO:0016987">
    <property type="term" value="F:sigma factor activity"/>
    <property type="evidence" value="ECO:0007669"/>
    <property type="project" value="UniProtKB-KW"/>
</dbReference>
<evidence type="ECO:0000256" key="4">
    <source>
        <dbReference type="ARBA" id="ARBA00023125"/>
    </source>
</evidence>
<dbReference type="EMBL" id="LMUA01000007">
    <property type="protein sequence ID" value="KUE76728.1"/>
    <property type="molecule type" value="Genomic_DNA"/>
</dbReference>
<dbReference type="GO" id="GO:0006352">
    <property type="term" value="P:DNA-templated transcription initiation"/>
    <property type="evidence" value="ECO:0007669"/>
    <property type="project" value="InterPro"/>
</dbReference>
<keyword evidence="2" id="KW-0805">Transcription regulation</keyword>
<evidence type="ECO:0000256" key="1">
    <source>
        <dbReference type="ARBA" id="ARBA00010641"/>
    </source>
</evidence>
<dbReference type="Gene3D" id="1.10.10.10">
    <property type="entry name" value="Winged helix-like DNA-binding domain superfamily/Winged helix DNA-binding domain"/>
    <property type="match status" value="1"/>
</dbReference>
<dbReference type="NCBIfam" id="TIGR02937">
    <property type="entry name" value="sigma70-ECF"/>
    <property type="match status" value="1"/>
</dbReference>
<dbReference type="InterPro" id="IPR013325">
    <property type="entry name" value="RNA_pol_sigma_r2"/>
</dbReference>
<dbReference type="InterPro" id="IPR014284">
    <property type="entry name" value="RNA_pol_sigma-70_dom"/>
</dbReference>
<dbReference type="Pfam" id="PF04542">
    <property type="entry name" value="Sigma70_r2"/>
    <property type="match status" value="1"/>
</dbReference>
<evidence type="ECO:0000256" key="2">
    <source>
        <dbReference type="ARBA" id="ARBA00023015"/>
    </source>
</evidence>
<dbReference type="InterPro" id="IPR013324">
    <property type="entry name" value="RNA_pol_sigma_r3/r4-like"/>
</dbReference>
<dbReference type="InterPro" id="IPR039425">
    <property type="entry name" value="RNA_pol_sigma-70-like"/>
</dbReference>
<sequence>MMEDEKIIELFFERSEQALKEVDIKFGRTCHNISYNILHNDLDAEECVNDAYLGAWNAIPPARPNPLLTFLCKIVRNISLKRYELNTAIKRNSTYDIAMEELENCLTSPNTVEDELAGKELAHIIEGFLDTLSVENRVIFLRRYWFSDTYSDIAQRVGLTEKNISVRLTRTRKQMREYLLERGVLV</sequence>
<keyword evidence="3" id="KW-0731">Sigma factor</keyword>
<dbReference type="Proteomes" id="UP000053433">
    <property type="component" value="Unassembled WGS sequence"/>
</dbReference>
<dbReference type="SUPFAM" id="SSF88659">
    <property type="entry name" value="Sigma3 and sigma4 domains of RNA polymerase sigma factors"/>
    <property type="match status" value="1"/>
</dbReference>
<dbReference type="SUPFAM" id="SSF88946">
    <property type="entry name" value="Sigma2 domain of RNA polymerase sigma factors"/>
    <property type="match status" value="1"/>
</dbReference>
<dbReference type="PANTHER" id="PTHR43133">
    <property type="entry name" value="RNA POLYMERASE ECF-TYPE SIGMA FACTO"/>
    <property type="match status" value="1"/>
</dbReference>
<accession>A0A0W7TSA3</accession>
<dbReference type="InterPro" id="IPR036388">
    <property type="entry name" value="WH-like_DNA-bd_sf"/>
</dbReference>
<feature type="domain" description="RNA polymerase sigma factor 70 region 4 type 2" evidence="7">
    <location>
        <begin position="125"/>
        <end position="175"/>
    </location>
</feature>
<name>A0A0W7TSA3_9FIRM</name>
<reference evidence="8 9" key="1">
    <citation type="submission" date="2015-10" db="EMBL/GenBank/DDBJ databases">
        <title>A novel member of the family Ruminococcaceae isolated from human faeces.</title>
        <authorList>
            <person name="Shkoporov A.N."/>
            <person name="Chaplin A.V."/>
            <person name="Motuzova O.V."/>
            <person name="Kafarskaia L.I."/>
            <person name="Efimov B.A."/>
        </authorList>
    </citation>
    <scope>NUCLEOTIDE SEQUENCE [LARGE SCALE GENOMIC DNA]</scope>
    <source>
        <strain evidence="8 9">668</strain>
    </source>
</reference>
<comment type="caution">
    <text evidence="8">The sequence shown here is derived from an EMBL/GenBank/DDBJ whole genome shotgun (WGS) entry which is preliminary data.</text>
</comment>
<evidence type="ECO:0000259" key="7">
    <source>
        <dbReference type="Pfam" id="PF08281"/>
    </source>
</evidence>
<gene>
    <name evidence="8" type="ORF">ASJ35_06885</name>
</gene>
<evidence type="ECO:0000256" key="5">
    <source>
        <dbReference type="ARBA" id="ARBA00023163"/>
    </source>
</evidence>
<evidence type="ECO:0000256" key="3">
    <source>
        <dbReference type="ARBA" id="ARBA00023082"/>
    </source>
</evidence>
<protein>
    <submittedName>
        <fullName evidence="8">RNA polymerase subunit sigma</fullName>
    </submittedName>
</protein>
<dbReference type="AlphaFoldDB" id="A0A0W7TSA3"/>
<comment type="similarity">
    <text evidence="1">Belongs to the sigma-70 factor family. ECF subfamily.</text>
</comment>
<dbReference type="Pfam" id="PF08281">
    <property type="entry name" value="Sigma70_r4_2"/>
    <property type="match status" value="1"/>
</dbReference>
<evidence type="ECO:0000313" key="8">
    <source>
        <dbReference type="EMBL" id="KUE76728.1"/>
    </source>
</evidence>
<evidence type="ECO:0000313" key="9">
    <source>
        <dbReference type="Proteomes" id="UP000053433"/>
    </source>
</evidence>
<dbReference type="Gene3D" id="1.10.1740.10">
    <property type="match status" value="1"/>
</dbReference>
<organism evidence="8 9">
    <name type="scientific">Ruthenibacterium lactatiformans</name>
    <dbReference type="NCBI Taxonomy" id="1550024"/>
    <lineage>
        <taxon>Bacteria</taxon>
        <taxon>Bacillati</taxon>
        <taxon>Bacillota</taxon>
        <taxon>Clostridia</taxon>
        <taxon>Eubacteriales</taxon>
        <taxon>Oscillospiraceae</taxon>
        <taxon>Ruthenibacterium</taxon>
    </lineage>
</organism>
<feature type="domain" description="RNA polymerase sigma-70 region 2" evidence="6">
    <location>
        <begin position="28"/>
        <end position="82"/>
    </location>
</feature>